<proteinExistence type="predicted"/>
<evidence type="ECO:0000313" key="1">
    <source>
        <dbReference type="EMBL" id="KAK7063899.1"/>
    </source>
</evidence>
<name>A0AAW0EIJ1_9AGAR</name>
<accession>A0AAW0EIJ1</accession>
<evidence type="ECO:0000313" key="2">
    <source>
        <dbReference type="Proteomes" id="UP001362999"/>
    </source>
</evidence>
<sequence length="217" mass="24518">MALARILSSTLVLIPSCTEGNIIQYAVLSALALYVGLRAIQPLFPSARMVDLEKIVAETLDILHSANEEHLLRSREFMLQVQLRLSRVNMVKSTLRSNVLAFEFNYPTRECLHRLRRLFSEIEGCKREAKQIKVAILTEIEKERREVYSASIEDMAAILASGRSVSAYQFGSVAASLDVEDHIPLKDFKLAVIQREGGPRWLNMVGSKRYVVTCYDS</sequence>
<organism evidence="1 2">
    <name type="scientific">Favolaschia claudopus</name>
    <dbReference type="NCBI Taxonomy" id="2862362"/>
    <lineage>
        <taxon>Eukaryota</taxon>
        <taxon>Fungi</taxon>
        <taxon>Dikarya</taxon>
        <taxon>Basidiomycota</taxon>
        <taxon>Agaricomycotina</taxon>
        <taxon>Agaricomycetes</taxon>
        <taxon>Agaricomycetidae</taxon>
        <taxon>Agaricales</taxon>
        <taxon>Marasmiineae</taxon>
        <taxon>Mycenaceae</taxon>
        <taxon>Favolaschia</taxon>
    </lineage>
</organism>
<comment type="caution">
    <text evidence="1">The sequence shown here is derived from an EMBL/GenBank/DDBJ whole genome shotgun (WGS) entry which is preliminary data.</text>
</comment>
<protein>
    <submittedName>
        <fullName evidence="1">Uncharacterized protein</fullName>
    </submittedName>
</protein>
<dbReference type="AlphaFoldDB" id="A0AAW0EIJ1"/>
<reference evidence="1 2" key="1">
    <citation type="journal article" date="2024" name="J Genomics">
        <title>Draft genome sequencing and assembly of Favolaschia claudopus CIRM-BRFM 2984 isolated from oak limbs.</title>
        <authorList>
            <person name="Navarro D."/>
            <person name="Drula E."/>
            <person name="Chaduli D."/>
            <person name="Cazenave R."/>
            <person name="Ahrendt S."/>
            <person name="Wang J."/>
            <person name="Lipzen A."/>
            <person name="Daum C."/>
            <person name="Barry K."/>
            <person name="Grigoriev I.V."/>
            <person name="Favel A."/>
            <person name="Rosso M.N."/>
            <person name="Martin F."/>
        </authorList>
    </citation>
    <scope>NUCLEOTIDE SEQUENCE [LARGE SCALE GENOMIC DNA]</scope>
    <source>
        <strain evidence="1 2">CIRM-BRFM 2984</strain>
    </source>
</reference>
<dbReference type="EMBL" id="JAWWNJ010000001">
    <property type="protein sequence ID" value="KAK7063899.1"/>
    <property type="molecule type" value="Genomic_DNA"/>
</dbReference>
<dbReference type="Proteomes" id="UP001362999">
    <property type="component" value="Unassembled WGS sequence"/>
</dbReference>
<keyword evidence="2" id="KW-1185">Reference proteome</keyword>
<gene>
    <name evidence="1" type="ORF">R3P38DRAFT_2821085</name>
</gene>